<evidence type="ECO:0000313" key="2">
    <source>
        <dbReference type="EMBL" id="QLI05625.1"/>
    </source>
</evidence>
<protein>
    <submittedName>
        <fullName evidence="2">Competence protein, ComGF family</fullName>
    </submittedName>
</protein>
<dbReference type="RefSeq" id="WP_178695383.1">
    <property type="nucleotide sequence ID" value="NZ_CP049075.1"/>
</dbReference>
<dbReference type="AlphaFoldDB" id="A0A7H9CK11"/>
<evidence type="ECO:0000259" key="1">
    <source>
        <dbReference type="Pfam" id="PF13023"/>
    </source>
</evidence>
<dbReference type="Pfam" id="PF13023">
    <property type="entry name" value="HD_3"/>
    <property type="match status" value="1"/>
</dbReference>
<gene>
    <name evidence="2" type="ORF">CINF_1135</name>
</gene>
<sequence length="435" mass="49682">MINAKLIEHIFKAASISRWNDYPKMMDLSELDKQSHKAIIAYFLAKIEGGLDMNALIECAIFDFLSRVVITDIRPDVLHYIQKNKANELNEWVLSKISPIIEGLDDGFIERLQNYLKEPNLHQKERKILKAASYLATRWEFNIVYQTSKFLSDIKELKAKVNEELEDYSEFAGVRQIAMNQKLARLVDLSGRLRFQKRWAQTQRIPQTSVLGHMLVVAILSYFYSLKVNACSTRLENNFFCALFHDLPESLTRDIISPVKYGVSGLDAIINEYEMRLIDEKILPLVSEKLRAEFAYILGVRQKQSLKEQILPNFNGDECELDEILGHLKDEKIYIKDEFENRILSTNTQGIAISGSLSAYNENKFCAIDGKALKACDKLAAFFEAGISISYGVSNAELKNGFKGVLSSFEKLSNVEGVDFLQICKDFKEHFGVNL</sequence>
<accession>A0A7H9CK11</accession>
<feature type="domain" description="HD" evidence="1">
    <location>
        <begin position="191"/>
        <end position="403"/>
    </location>
</feature>
<evidence type="ECO:0000313" key="3">
    <source>
        <dbReference type="Proteomes" id="UP000509414"/>
    </source>
</evidence>
<dbReference type="KEGG" id="cinf:CINF_1135"/>
<name>A0A7H9CK11_9BACT</name>
<dbReference type="Gene3D" id="1.10.3210.10">
    <property type="entry name" value="Hypothetical protein af1432"/>
    <property type="match status" value="2"/>
</dbReference>
<dbReference type="InterPro" id="IPR006674">
    <property type="entry name" value="HD_domain"/>
</dbReference>
<organism evidence="2 3">
    <name type="scientific">Candidatus Campylobacter infans</name>
    <dbReference type="NCBI Taxonomy" id="2561898"/>
    <lineage>
        <taxon>Bacteria</taxon>
        <taxon>Pseudomonadati</taxon>
        <taxon>Campylobacterota</taxon>
        <taxon>Epsilonproteobacteria</taxon>
        <taxon>Campylobacterales</taxon>
        <taxon>Campylobacteraceae</taxon>
        <taxon>Campylobacter</taxon>
    </lineage>
</organism>
<keyword evidence="3" id="KW-1185">Reference proteome</keyword>
<dbReference type="SUPFAM" id="SSF109604">
    <property type="entry name" value="HD-domain/PDEase-like"/>
    <property type="match status" value="2"/>
</dbReference>
<dbReference type="Proteomes" id="UP000509414">
    <property type="component" value="Chromosome"/>
</dbReference>
<dbReference type="EMBL" id="CP049075">
    <property type="protein sequence ID" value="QLI05625.1"/>
    <property type="molecule type" value="Genomic_DNA"/>
</dbReference>
<reference evidence="2 3" key="1">
    <citation type="submission" date="2020-02" db="EMBL/GenBank/DDBJ databases">
        <title>Complete genome sequence of the novel Campylobacter species Candidatus Campylobacter infans.</title>
        <authorList>
            <person name="Duim B."/>
            <person name="Zomer A."/>
            <person name="van der Graaf L."/>
            <person name="Wagenaar J."/>
        </authorList>
    </citation>
    <scope>NUCLEOTIDE SEQUENCE [LARGE SCALE GENOMIC DNA]</scope>
    <source>
        <strain evidence="2 3">19S00001</strain>
    </source>
</reference>
<proteinExistence type="predicted"/>